<organism evidence="1 2">
    <name type="scientific">Escallonia rubra</name>
    <dbReference type="NCBI Taxonomy" id="112253"/>
    <lineage>
        <taxon>Eukaryota</taxon>
        <taxon>Viridiplantae</taxon>
        <taxon>Streptophyta</taxon>
        <taxon>Embryophyta</taxon>
        <taxon>Tracheophyta</taxon>
        <taxon>Spermatophyta</taxon>
        <taxon>Magnoliopsida</taxon>
        <taxon>eudicotyledons</taxon>
        <taxon>Gunneridae</taxon>
        <taxon>Pentapetalae</taxon>
        <taxon>asterids</taxon>
        <taxon>campanulids</taxon>
        <taxon>Escalloniales</taxon>
        <taxon>Escalloniaceae</taxon>
        <taxon>Escallonia</taxon>
    </lineage>
</organism>
<dbReference type="Proteomes" id="UP001187471">
    <property type="component" value="Unassembled WGS sequence"/>
</dbReference>
<protein>
    <submittedName>
        <fullName evidence="1">Uncharacterized protein</fullName>
    </submittedName>
</protein>
<proteinExistence type="predicted"/>
<dbReference type="EMBL" id="JAVXUO010002530">
    <property type="protein sequence ID" value="KAK2972265.1"/>
    <property type="molecule type" value="Genomic_DNA"/>
</dbReference>
<gene>
    <name evidence="1" type="ORF">RJ640_014323</name>
</gene>
<evidence type="ECO:0000313" key="2">
    <source>
        <dbReference type="Proteomes" id="UP001187471"/>
    </source>
</evidence>
<comment type="caution">
    <text evidence="1">The sequence shown here is derived from an EMBL/GenBank/DDBJ whole genome shotgun (WGS) entry which is preliminary data.</text>
</comment>
<evidence type="ECO:0000313" key="1">
    <source>
        <dbReference type="EMBL" id="KAK2972265.1"/>
    </source>
</evidence>
<keyword evidence="2" id="KW-1185">Reference proteome</keyword>
<name>A0AA88R8T3_9ASTE</name>
<reference evidence="1" key="1">
    <citation type="submission" date="2022-12" db="EMBL/GenBank/DDBJ databases">
        <title>Draft genome assemblies for two species of Escallonia (Escalloniales).</title>
        <authorList>
            <person name="Chanderbali A."/>
            <person name="Dervinis C."/>
            <person name="Anghel I."/>
            <person name="Soltis D."/>
            <person name="Soltis P."/>
            <person name="Zapata F."/>
        </authorList>
    </citation>
    <scope>NUCLEOTIDE SEQUENCE</scope>
    <source>
        <strain evidence="1">UCBG92.1500</strain>
        <tissue evidence="1">Leaf</tissue>
    </source>
</reference>
<sequence length="108" mass="12246">MDSGPLQSVGNFVHFAQSFREKLDLNRGCRFKDTQRFLRPWEWFASAAMMLEENARVHGTNLAPISNAFHGSNTDDDTCILLFYLAVHIATILAEMKSNRFGPVLEVL</sequence>
<dbReference type="AlphaFoldDB" id="A0AA88R8T3"/>
<accession>A0AA88R8T3</accession>